<dbReference type="EMBL" id="NNAY01000919">
    <property type="protein sequence ID" value="OXU25918.1"/>
    <property type="molecule type" value="Genomic_DNA"/>
</dbReference>
<proteinExistence type="predicted"/>
<accession>A0A232F639</accession>
<comment type="caution">
    <text evidence="1">The sequence shown here is derived from an EMBL/GenBank/DDBJ whole genome shotgun (WGS) entry which is preliminary data.</text>
</comment>
<dbReference type="Proteomes" id="UP000215335">
    <property type="component" value="Unassembled WGS sequence"/>
</dbReference>
<keyword evidence="2" id="KW-1185">Reference proteome</keyword>
<evidence type="ECO:0000313" key="1">
    <source>
        <dbReference type="EMBL" id="OXU25918.1"/>
    </source>
</evidence>
<reference evidence="1 2" key="1">
    <citation type="journal article" date="2017" name="Curr. Biol.">
        <title>The Evolution of Venom by Co-option of Single-Copy Genes.</title>
        <authorList>
            <person name="Martinson E.O."/>
            <person name="Mrinalini"/>
            <person name="Kelkar Y.D."/>
            <person name="Chang C.H."/>
            <person name="Werren J.H."/>
        </authorList>
    </citation>
    <scope>NUCLEOTIDE SEQUENCE [LARGE SCALE GENOMIC DNA]</scope>
    <source>
        <strain evidence="1 2">Alberta</strain>
        <tissue evidence="1">Whole body</tissue>
    </source>
</reference>
<evidence type="ECO:0000313" key="2">
    <source>
        <dbReference type="Proteomes" id="UP000215335"/>
    </source>
</evidence>
<name>A0A232F639_9HYME</name>
<dbReference type="AlphaFoldDB" id="A0A232F639"/>
<gene>
    <name evidence="1" type="ORF">TSAR_011823</name>
</gene>
<protein>
    <submittedName>
        <fullName evidence="1">Uncharacterized protein</fullName>
    </submittedName>
</protein>
<organism evidence="1 2">
    <name type="scientific">Trichomalopsis sarcophagae</name>
    <dbReference type="NCBI Taxonomy" id="543379"/>
    <lineage>
        <taxon>Eukaryota</taxon>
        <taxon>Metazoa</taxon>
        <taxon>Ecdysozoa</taxon>
        <taxon>Arthropoda</taxon>
        <taxon>Hexapoda</taxon>
        <taxon>Insecta</taxon>
        <taxon>Pterygota</taxon>
        <taxon>Neoptera</taxon>
        <taxon>Endopterygota</taxon>
        <taxon>Hymenoptera</taxon>
        <taxon>Apocrita</taxon>
        <taxon>Proctotrupomorpha</taxon>
        <taxon>Chalcidoidea</taxon>
        <taxon>Pteromalidae</taxon>
        <taxon>Pteromalinae</taxon>
        <taxon>Trichomalopsis</taxon>
    </lineage>
</organism>
<sequence length="61" mass="6999">MYEQDSARIRIFGAVRMLNEEIVRGARFGSCNYLLLSAPRSRAVLQAGGGQWELCFENNFW</sequence>